<dbReference type="GO" id="GO:0002250">
    <property type="term" value="P:adaptive immune response"/>
    <property type="evidence" value="ECO:0007669"/>
    <property type="project" value="UniProtKB-KW"/>
</dbReference>
<dbReference type="EMBL" id="VZRX01025681">
    <property type="protein sequence ID" value="NWX38492.1"/>
    <property type="molecule type" value="Genomic_DNA"/>
</dbReference>
<dbReference type="Proteomes" id="UP000579558">
    <property type="component" value="Unassembled WGS sequence"/>
</dbReference>
<dbReference type="InterPro" id="IPR011162">
    <property type="entry name" value="MHC_I/II-like_Ag-recog"/>
</dbReference>
<organism evidence="11 12">
    <name type="scientific">Notiomystis cincta</name>
    <dbReference type="NCBI Taxonomy" id="366454"/>
    <lineage>
        <taxon>Eukaryota</taxon>
        <taxon>Metazoa</taxon>
        <taxon>Chordata</taxon>
        <taxon>Craniata</taxon>
        <taxon>Vertebrata</taxon>
        <taxon>Euteleostomi</taxon>
        <taxon>Archelosauria</taxon>
        <taxon>Archosauria</taxon>
        <taxon>Dinosauria</taxon>
        <taxon>Saurischia</taxon>
        <taxon>Theropoda</taxon>
        <taxon>Coelurosauria</taxon>
        <taxon>Aves</taxon>
        <taxon>Neognathae</taxon>
        <taxon>Neoaves</taxon>
        <taxon>Telluraves</taxon>
        <taxon>Australaves</taxon>
        <taxon>Passeriformes</taxon>
        <taxon>Notiomystidae</taxon>
        <taxon>Notiomystis</taxon>
    </lineage>
</organism>
<dbReference type="AlphaFoldDB" id="A0A7K6VTU7"/>
<proteinExistence type="predicted"/>
<keyword evidence="12" id="KW-1185">Reference proteome</keyword>
<dbReference type="InterPro" id="IPR014745">
    <property type="entry name" value="MHC_II_a/b_N"/>
</dbReference>
<evidence type="ECO:0000256" key="2">
    <source>
        <dbReference type="ARBA" id="ARBA00022692"/>
    </source>
</evidence>
<evidence type="ECO:0000256" key="6">
    <source>
        <dbReference type="ARBA" id="ARBA00023136"/>
    </source>
</evidence>
<dbReference type="GO" id="GO:0002504">
    <property type="term" value="P:antigen processing and presentation of peptide or polysaccharide antigen via MHC class II"/>
    <property type="evidence" value="ECO:0007669"/>
    <property type="project" value="UniProtKB-KW"/>
</dbReference>
<dbReference type="Pfam" id="PF00969">
    <property type="entry name" value="MHC_II_beta"/>
    <property type="match status" value="1"/>
</dbReference>
<name>A0A7K6VTU7_9PASS</name>
<keyword evidence="8" id="KW-0325">Glycoprotein</keyword>
<dbReference type="OrthoDB" id="10043043at2759"/>
<comment type="caution">
    <text evidence="11">The sequence shown here is derived from an EMBL/GenBank/DDBJ whole genome shotgun (WGS) entry which is preliminary data.</text>
</comment>
<reference evidence="11 12" key="1">
    <citation type="submission" date="2019-09" db="EMBL/GenBank/DDBJ databases">
        <title>Bird 10,000 Genomes (B10K) Project - Family phase.</title>
        <authorList>
            <person name="Zhang G."/>
        </authorList>
    </citation>
    <scope>NUCLEOTIDE SEQUENCE [LARGE SCALE GENOMIC DNA]</scope>
    <source>
        <strain evidence="11">B10K-DU-029-75</strain>
    </source>
</reference>
<dbReference type="SMART" id="SM00921">
    <property type="entry name" value="MHC_II_beta"/>
    <property type="match status" value="1"/>
</dbReference>
<evidence type="ECO:0000259" key="10">
    <source>
        <dbReference type="SMART" id="SM00921"/>
    </source>
</evidence>
<comment type="subcellular location">
    <subcellularLocation>
        <location evidence="1">Membrane</location>
        <topology evidence="1">Single-pass type I membrane protein</topology>
    </subcellularLocation>
</comment>
<dbReference type="FunFam" id="3.10.320.10:FF:000001">
    <property type="entry name" value="HLA class II histocompatibility antigen, DRB1-1 beta chain"/>
    <property type="match status" value="1"/>
</dbReference>
<dbReference type="PANTHER" id="PTHR19944:SF99">
    <property type="entry name" value="HLA CLASS II HISTOCOMPATIBILITY ANTIGEN, DRB1 BETA CHAIN"/>
    <property type="match status" value="1"/>
</dbReference>
<evidence type="ECO:0000256" key="4">
    <source>
        <dbReference type="ARBA" id="ARBA00022989"/>
    </source>
</evidence>
<dbReference type="InterPro" id="IPR050160">
    <property type="entry name" value="MHC/Immunoglobulin"/>
</dbReference>
<dbReference type="PANTHER" id="PTHR19944">
    <property type="entry name" value="MHC CLASS II-RELATED"/>
    <property type="match status" value="1"/>
</dbReference>
<sequence length="93" mass="10985">PAHTGVFQEMVKAECHFINGTEKVKLVVRKIYNRELYAMFDSDVGHYVGFTPYGEKTARYFNNDPVFMEQRRAEVDTVCRHNYRVFTPFSVER</sequence>
<dbReference type="InterPro" id="IPR000353">
    <property type="entry name" value="MHC_II_b_N"/>
</dbReference>
<dbReference type="GO" id="GO:0042613">
    <property type="term" value="C:MHC class II protein complex"/>
    <property type="evidence" value="ECO:0007669"/>
    <property type="project" value="UniProtKB-KW"/>
</dbReference>
<gene>
    <name evidence="11" type="primary">Hladrb1</name>
    <name evidence="11" type="ORF">NOTCIN_R15216</name>
</gene>
<evidence type="ECO:0000256" key="3">
    <source>
        <dbReference type="ARBA" id="ARBA00022859"/>
    </source>
</evidence>
<evidence type="ECO:0000313" key="12">
    <source>
        <dbReference type="Proteomes" id="UP000579558"/>
    </source>
</evidence>
<feature type="non-terminal residue" evidence="11">
    <location>
        <position position="1"/>
    </location>
</feature>
<evidence type="ECO:0000256" key="1">
    <source>
        <dbReference type="ARBA" id="ARBA00004479"/>
    </source>
</evidence>
<keyword evidence="3" id="KW-0391">Immunity</keyword>
<accession>A0A7K6VTU7</accession>
<evidence type="ECO:0000256" key="7">
    <source>
        <dbReference type="ARBA" id="ARBA00023157"/>
    </source>
</evidence>
<dbReference type="SUPFAM" id="SSF54452">
    <property type="entry name" value="MHC antigen-recognition domain"/>
    <property type="match status" value="1"/>
</dbReference>
<keyword evidence="5" id="KW-1064">Adaptive immunity</keyword>
<keyword evidence="2" id="KW-0812">Transmembrane</keyword>
<protein>
    <submittedName>
        <fullName evidence="11">2B1A protein</fullName>
    </submittedName>
</protein>
<feature type="domain" description="MHC class II beta chain N-terminal" evidence="10">
    <location>
        <begin position="13"/>
        <end position="87"/>
    </location>
</feature>
<dbReference type="Gene3D" id="3.10.320.10">
    <property type="entry name" value="Class II Histocompatibility Antigen, M Beta Chain, Chain B, domain 1"/>
    <property type="match status" value="1"/>
</dbReference>
<evidence type="ECO:0000256" key="5">
    <source>
        <dbReference type="ARBA" id="ARBA00023130"/>
    </source>
</evidence>
<keyword evidence="4" id="KW-1133">Transmembrane helix</keyword>
<keyword evidence="9" id="KW-0491">MHC II</keyword>
<feature type="non-terminal residue" evidence="11">
    <location>
        <position position="93"/>
    </location>
</feature>
<evidence type="ECO:0000256" key="9">
    <source>
        <dbReference type="ARBA" id="ARBA00023182"/>
    </source>
</evidence>
<evidence type="ECO:0000313" key="11">
    <source>
        <dbReference type="EMBL" id="NWX38492.1"/>
    </source>
</evidence>
<keyword evidence="7" id="KW-1015">Disulfide bond</keyword>
<evidence type="ECO:0000256" key="8">
    <source>
        <dbReference type="ARBA" id="ARBA00023180"/>
    </source>
</evidence>
<keyword evidence="6" id="KW-0472">Membrane</keyword>